<accession>A0ABT1I6H4</accession>
<name>A0ABT1I6H4_9PSEU</name>
<reference evidence="2 3" key="1">
    <citation type="submission" date="2022-06" db="EMBL/GenBank/DDBJ databases">
        <title>Genomic Encyclopedia of Archaeal and Bacterial Type Strains, Phase II (KMG-II): from individual species to whole genera.</title>
        <authorList>
            <person name="Goeker M."/>
        </authorList>
    </citation>
    <scope>NUCLEOTIDE SEQUENCE [LARGE SCALE GENOMIC DNA]</scope>
    <source>
        <strain evidence="2 3">DSM 44255</strain>
    </source>
</reference>
<evidence type="ECO:0000313" key="3">
    <source>
        <dbReference type="Proteomes" id="UP001205185"/>
    </source>
</evidence>
<feature type="compositionally biased region" description="Basic and acidic residues" evidence="1">
    <location>
        <begin position="51"/>
        <end position="63"/>
    </location>
</feature>
<feature type="region of interest" description="Disordered" evidence="1">
    <location>
        <begin position="40"/>
        <end position="74"/>
    </location>
</feature>
<evidence type="ECO:0000313" key="2">
    <source>
        <dbReference type="EMBL" id="MCP2268227.1"/>
    </source>
</evidence>
<organism evidence="2 3">
    <name type="scientific">Actinokineospora diospyrosa</name>
    <dbReference type="NCBI Taxonomy" id="103728"/>
    <lineage>
        <taxon>Bacteria</taxon>
        <taxon>Bacillati</taxon>
        <taxon>Actinomycetota</taxon>
        <taxon>Actinomycetes</taxon>
        <taxon>Pseudonocardiales</taxon>
        <taxon>Pseudonocardiaceae</taxon>
        <taxon>Actinokineospora</taxon>
    </lineage>
</organism>
<comment type="caution">
    <text evidence="2">The sequence shown here is derived from an EMBL/GenBank/DDBJ whole genome shotgun (WGS) entry which is preliminary data.</text>
</comment>
<feature type="compositionally biased region" description="Low complexity" evidence="1">
    <location>
        <begin position="64"/>
        <end position="74"/>
    </location>
</feature>
<dbReference type="EMBL" id="JAMTCO010000002">
    <property type="protein sequence ID" value="MCP2268227.1"/>
    <property type="molecule type" value="Genomic_DNA"/>
</dbReference>
<dbReference type="Proteomes" id="UP001205185">
    <property type="component" value="Unassembled WGS sequence"/>
</dbReference>
<protein>
    <submittedName>
        <fullName evidence="2">Uncharacterized protein</fullName>
    </submittedName>
</protein>
<proteinExistence type="predicted"/>
<keyword evidence="3" id="KW-1185">Reference proteome</keyword>
<gene>
    <name evidence="2" type="ORF">LV75_000713</name>
</gene>
<evidence type="ECO:0000256" key="1">
    <source>
        <dbReference type="SAM" id="MobiDB-lite"/>
    </source>
</evidence>
<sequence length="74" mass="7898">MVGIVPDGNPFHVTEWKESDMAARADLRDALAAQVDEQHVVNHSGRARSIAGRDPDDLPDLHRAPACTAAGARA</sequence>